<name>A0A1M7JXZ6_9FLAO</name>
<proteinExistence type="predicted"/>
<evidence type="ECO:0000313" key="1">
    <source>
        <dbReference type="EMBL" id="SHM57868.1"/>
    </source>
</evidence>
<dbReference type="Proteomes" id="UP000184260">
    <property type="component" value="Unassembled WGS sequence"/>
</dbReference>
<dbReference type="AlphaFoldDB" id="A0A1M7JXZ6"/>
<protein>
    <submittedName>
        <fullName evidence="1">Uncharacterized protein</fullName>
    </submittedName>
</protein>
<keyword evidence="2" id="KW-1185">Reference proteome</keyword>
<dbReference type="EMBL" id="FRBU01000046">
    <property type="protein sequence ID" value="SHM57868.1"/>
    <property type="molecule type" value="Genomic_DNA"/>
</dbReference>
<sequence length="90" mass="10221">MSIAEYWSNKNSGIWTGRLLLKYNYKIIGEEKIMTDVGELECKVISATANSTIGKSTLLAYFNDKYGFVRLEYKLFTGTEININLKRIAG</sequence>
<gene>
    <name evidence="1" type="ORF">SAMN05443669_104624</name>
</gene>
<organism evidence="1 2">
    <name type="scientific">Flavobacterium xanthum</name>
    <dbReference type="NCBI Taxonomy" id="69322"/>
    <lineage>
        <taxon>Bacteria</taxon>
        <taxon>Pseudomonadati</taxon>
        <taxon>Bacteroidota</taxon>
        <taxon>Flavobacteriia</taxon>
        <taxon>Flavobacteriales</taxon>
        <taxon>Flavobacteriaceae</taxon>
        <taxon>Flavobacterium</taxon>
    </lineage>
</organism>
<accession>A0A1M7JXZ6</accession>
<reference evidence="2" key="1">
    <citation type="submission" date="2016-11" db="EMBL/GenBank/DDBJ databases">
        <authorList>
            <person name="Varghese N."/>
            <person name="Submissions S."/>
        </authorList>
    </citation>
    <scope>NUCLEOTIDE SEQUENCE [LARGE SCALE GENOMIC DNA]</scope>
    <source>
        <strain evidence="2">DSM 3661</strain>
    </source>
</reference>
<evidence type="ECO:0000313" key="2">
    <source>
        <dbReference type="Proteomes" id="UP000184260"/>
    </source>
</evidence>